<feature type="domain" description="XRRM" evidence="4">
    <location>
        <begin position="308"/>
        <end position="434"/>
    </location>
</feature>
<dbReference type="PROSITE" id="PS51939">
    <property type="entry name" value="XRRM"/>
    <property type="match status" value="1"/>
</dbReference>
<reference evidence="5" key="2">
    <citation type="journal article" date="2020" name="Nat. Commun.">
        <title>Large-scale genome sequencing of mycorrhizal fungi provides insights into the early evolution of symbiotic traits.</title>
        <authorList>
            <person name="Miyauchi S."/>
            <person name="Kiss E."/>
            <person name="Kuo A."/>
            <person name="Drula E."/>
            <person name="Kohler A."/>
            <person name="Sanchez-Garcia M."/>
            <person name="Morin E."/>
            <person name="Andreopoulos B."/>
            <person name="Barry K.W."/>
            <person name="Bonito G."/>
            <person name="Buee M."/>
            <person name="Carver A."/>
            <person name="Chen C."/>
            <person name="Cichocki N."/>
            <person name="Clum A."/>
            <person name="Culley D."/>
            <person name="Crous P.W."/>
            <person name="Fauchery L."/>
            <person name="Girlanda M."/>
            <person name="Hayes R.D."/>
            <person name="Keri Z."/>
            <person name="LaButti K."/>
            <person name="Lipzen A."/>
            <person name="Lombard V."/>
            <person name="Magnuson J."/>
            <person name="Maillard F."/>
            <person name="Murat C."/>
            <person name="Nolan M."/>
            <person name="Ohm R.A."/>
            <person name="Pangilinan J."/>
            <person name="Pereira M.F."/>
            <person name="Perotto S."/>
            <person name="Peter M."/>
            <person name="Pfister S."/>
            <person name="Riley R."/>
            <person name="Sitrit Y."/>
            <person name="Stielow J.B."/>
            <person name="Szollosi G."/>
            <person name="Zifcakova L."/>
            <person name="Stursova M."/>
            <person name="Spatafora J.W."/>
            <person name="Tedersoo L."/>
            <person name="Vaario L.M."/>
            <person name="Yamada A."/>
            <person name="Yan M."/>
            <person name="Wang P."/>
            <person name="Xu J."/>
            <person name="Bruns T."/>
            <person name="Baldrian P."/>
            <person name="Vilgalys R."/>
            <person name="Dunand C."/>
            <person name="Henrissat B."/>
            <person name="Grigoriev I.V."/>
            <person name="Hibbett D."/>
            <person name="Nagy L.G."/>
            <person name="Martin F.M."/>
        </authorList>
    </citation>
    <scope>NUCLEOTIDE SEQUENCE</scope>
    <source>
        <strain evidence="5">Prilba</strain>
    </source>
</reference>
<dbReference type="InterPro" id="IPR045537">
    <property type="entry name" value="Lar7_xRRM"/>
</dbReference>
<feature type="region of interest" description="Disordered" evidence="3">
    <location>
        <begin position="418"/>
        <end position="456"/>
    </location>
</feature>
<evidence type="ECO:0000256" key="2">
    <source>
        <dbReference type="PROSITE-ProRule" id="PRU01288"/>
    </source>
</evidence>
<gene>
    <name evidence="5" type="ORF">DFH94DRAFT_857925</name>
</gene>
<feature type="region of interest" description="Disordered" evidence="3">
    <location>
        <begin position="204"/>
        <end position="236"/>
    </location>
</feature>
<dbReference type="GO" id="GO:1904868">
    <property type="term" value="P:telomerase catalytic core complex assembly"/>
    <property type="evidence" value="ECO:0007669"/>
    <property type="project" value="InterPro"/>
</dbReference>
<dbReference type="Proteomes" id="UP000759537">
    <property type="component" value="Unassembled WGS sequence"/>
</dbReference>
<organism evidence="5 6">
    <name type="scientific">Russula ochroleuca</name>
    <dbReference type="NCBI Taxonomy" id="152965"/>
    <lineage>
        <taxon>Eukaryota</taxon>
        <taxon>Fungi</taxon>
        <taxon>Dikarya</taxon>
        <taxon>Basidiomycota</taxon>
        <taxon>Agaricomycotina</taxon>
        <taxon>Agaricomycetes</taxon>
        <taxon>Russulales</taxon>
        <taxon>Russulaceae</taxon>
        <taxon>Russula</taxon>
    </lineage>
</organism>
<evidence type="ECO:0000256" key="3">
    <source>
        <dbReference type="SAM" id="MobiDB-lite"/>
    </source>
</evidence>
<dbReference type="OrthoDB" id="439993at2759"/>
<reference evidence="5" key="1">
    <citation type="submission" date="2019-10" db="EMBL/GenBank/DDBJ databases">
        <authorList>
            <consortium name="DOE Joint Genome Institute"/>
            <person name="Kuo A."/>
            <person name="Miyauchi S."/>
            <person name="Kiss E."/>
            <person name="Drula E."/>
            <person name="Kohler A."/>
            <person name="Sanchez-Garcia M."/>
            <person name="Andreopoulos B."/>
            <person name="Barry K.W."/>
            <person name="Bonito G."/>
            <person name="Buee M."/>
            <person name="Carver A."/>
            <person name="Chen C."/>
            <person name="Cichocki N."/>
            <person name="Clum A."/>
            <person name="Culley D."/>
            <person name="Crous P.W."/>
            <person name="Fauchery L."/>
            <person name="Girlanda M."/>
            <person name="Hayes R."/>
            <person name="Keri Z."/>
            <person name="LaButti K."/>
            <person name="Lipzen A."/>
            <person name="Lombard V."/>
            <person name="Magnuson J."/>
            <person name="Maillard F."/>
            <person name="Morin E."/>
            <person name="Murat C."/>
            <person name="Nolan M."/>
            <person name="Ohm R."/>
            <person name="Pangilinan J."/>
            <person name="Pereira M."/>
            <person name="Perotto S."/>
            <person name="Peter M."/>
            <person name="Riley R."/>
            <person name="Sitrit Y."/>
            <person name="Stielow B."/>
            <person name="Szollosi G."/>
            <person name="Zifcakova L."/>
            <person name="Stursova M."/>
            <person name="Spatafora J.W."/>
            <person name="Tedersoo L."/>
            <person name="Vaario L.-M."/>
            <person name="Yamada A."/>
            <person name="Yan M."/>
            <person name="Wang P."/>
            <person name="Xu J."/>
            <person name="Bruns T."/>
            <person name="Baldrian P."/>
            <person name="Vilgalys R."/>
            <person name="Henrissat B."/>
            <person name="Grigoriev I.V."/>
            <person name="Hibbett D."/>
            <person name="Nagy L.G."/>
            <person name="Martin F.M."/>
        </authorList>
    </citation>
    <scope>NUCLEOTIDE SEQUENCE</scope>
    <source>
        <strain evidence="5">Prilba</strain>
    </source>
</reference>
<evidence type="ECO:0000259" key="4">
    <source>
        <dbReference type="PROSITE" id="PS51939"/>
    </source>
</evidence>
<protein>
    <recommendedName>
        <fullName evidence="4">XRRM domain-containing protein</fullName>
    </recommendedName>
</protein>
<sequence>MTVQQRIQRFSAHSHSQIMKFGQTQAYGIQITMAAIIPVRTLLHSSPVFLAANAAPLTEAAIVKSLRAYATDTFDIQMIVVDKARPRRGRHAYASAGGYKVRRKDWAEVTQRFPTFSSEYWDTRTIYIENTPLQSRSIVGISKLLHRLLLADHHSPSFSMGDYLCVQSILFLPHHQDPPGALPKCKSFALVTFSEPSATSHLLTHFPYHNHNPVNNNRGANDDDDDPSPEEREARKAGFRTLSKECWEALQAKYVEYRDALLGRIAASSSPTTSYSIAPPATPTAPVGKVTGASCDARLQHVSEAPQKFPPGCVIFARHVPQDTNKTALRALFAEDSTTVLNYVDYTKGLDTAIFEQCYLRLTTQEHALSLLKRFRLKFGKGDAEEDRIVLELLGGRREEMYWEGVPDKVRALAVRRARQAHKAPRAEGDAVQADDQEDVSLSLGEQTPPKKRQRR</sequence>
<dbReference type="AlphaFoldDB" id="A0A9P5JUS2"/>
<dbReference type="GO" id="GO:1990904">
    <property type="term" value="C:ribonucleoprotein complex"/>
    <property type="evidence" value="ECO:0007669"/>
    <property type="project" value="UniProtKB-UniRule"/>
</dbReference>
<evidence type="ECO:0000313" key="5">
    <source>
        <dbReference type="EMBL" id="KAF8463950.1"/>
    </source>
</evidence>
<comment type="caution">
    <text evidence="5">The sequence shown here is derived from an EMBL/GenBank/DDBJ whole genome shotgun (WGS) entry which is preliminary data.</text>
</comment>
<dbReference type="Pfam" id="PF19977">
    <property type="entry name" value="xRRM"/>
    <property type="match status" value="1"/>
</dbReference>
<evidence type="ECO:0000313" key="6">
    <source>
        <dbReference type="Proteomes" id="UP000759537"/>
    </source>
</evidence>
<keyword evidence="6" id="KW-1185">Reference proteome</keyword>
<proteinExistence type="predicted"/>
<dbReference type="Gene3D" id="3.30.70.330">
    <property type="match status" value="1"/>
</dbReference>
<keyword evidence="1 2" id="KW-0694">RNA-binding</keyword>
<dbReference type="InterPro" id="IPR014886">
    <property type="entry name" value="La_xRRM"/>
</dbReference>
<name>A0A9P5JUS2_9AGAM</name>
<dbReference type="GO" id="GO:0070034">
    <property type="term" value="F:telomerase RNA binding"/>
    <property type="evidence" value="ECO:0007669"/>
    <property type="project" value="InterPro"/>
</dbReference>
<evidence type="ECO:0000256" key="1">
    <source>
        <dbReference type="ARBA" id="ARBA00022884"/>
    </source>
</evidence>
<accession>A0A9P5JUS2</accession>
<dbReference type="InterPro" id="IPR012677">
    <property type="entry name" value="Nucleotide-bd_a/b_plait_sf"/>
</dbReference>
<dbReference type="EMBL" id="WHVB01000059">
    <property type="protein sequence ID" value="KAF8463950.1"/>
    <property type="molecule type" value="Genomic_DNA"/>
</dbReference>